<evidence type="ECO:0000313" key="2">
    <source>
        <dbReference type="WBParaSite" id="JU765_v2.g12081.t1"/>
    </source>
</evidence>
<dbReference type="WBParaSite" id="JU765_v2.g12081.t1">
    <property type="protein sequence ID" value="JU765_v2.g12081.t1"/>
    <property type="gene ID" value="JU765_v2.g12081"/>
</dbReference>
<name>A0AC34Q1R7_9BILA</name>
<evidence type="ECO:0000313" key="1">
    <source>
        <dbReference type="Proteomes" id="UP000887576"/>
    </source>
</evidence>
<dbReference type="Proteomes" id="UP000887576">
    <property type="component" value="Unplaced"/>
</dbReference>
<organism evidence="1 2">
    <name type="scientific">Panagrolaimus sp. JU765</name>
    <dbReference type="NCBI Taxonomy" id="591449"/>
    <lineage>
        <taxon>Eukaryota</taxon>
        <taxon>Metazoa</taxon>
        <taxon>Ecdysozoa</taxon>
        <taxon>Nematoda</taxon>
        <taxon>Chromadorea</taxon>
        <taxon>Rhabditida</taxon>
        <taxon>Tylenchina</taxon>
        <taxon>Panagrolaimomorpha</taxon>
        <taxon>Panagrolaimoidea</taxon>
        <taxon>Panagrolaimidae</taxon>
        <taxon>Panagrolaimus</taxon>
    </lineage>
</organism>
<sequence length="228" mass="27012">MSDYFDFLALPLVVQDLIVEEIVHNSVPEDRIQFAKACKVFNEMVKRSKPKKIIRYLFVFDELKYSSTVVDETKLLDKSLEEMLESFKKCQIDDLIISTEIKIFNPDEEESHKFLDAFYEICEFVSELTVYGSPNDEFIKFFKKLKHLEYLHFRNNFSLLEHCLYLPTGVFCDFEEYDESCRNFLLKLAKKSQQEPLLFVFVDRDVPVDVIQEFLKVSFFHIIACISN</sequence>
<proteinExistence type="predicted"/>
<reference evidence="2" key="1">
    <citation type="submission" date="2022-11" db="UniProtKB">
        <authorList>
            <consortium name="WormBaseParasite"/>
        </authorList>
    </citation>
    <scope>IDENTIFICATION</scope>
</reference>
<accession>A0AC34Q1R7</accession>
<protein>
    <submittedName>
        <fullName evidence="2">F-box domain-containing protein</fullName>
    </submittedName>
</protein>